<accession>D3T673</accession>
<sequence length="784" mass="83869">MKSLKKLIAVVLTFALVFSAMAVGFAATTPFTDVKDDAPYASAVARLYALNITNGNTDGTYGVDQPVTRAMMVVFVNRLSGYRNLAEAAKNDAPAFSDVSKNYWAVGDINLAAKLGLTHGVGNGKFNPEGKVTYAQALGFMLNALGYKDLSWPYGVLAKAQDLGLAVVSDIGLNDVINRGQLALIMDKALDQEVVKYYDENGNPVLGDKLISKITDTTDYLIVATPDVDSSVADGKVLVQEVASTSTTGVRSFKTATTIDAGDIDFNQYLGKVVTIYTAKNGDEPLAVDVVTTDYTFTANNDNNVANAVYDEDGNYIELSSKTPIVYNGVKTTLGADGVVIYDGANVTLTDTDNDGTYDYAVVTNAFKYGPLTVESDVSASDAYIKTNGVSLQVSGGSIDKVVVTGSVSKLSDIETGDVVYYAVSADGSKVTLFVIRDSITGEVTKVAQASDGTYTVTIDGEDYEVSGNYTPQVGDEGTFALDKDGKIAGFIGVTATENYAIVLGIDDDSSANPQIKLFTSEGKTVIYPYDTSGDIPAVGDLISYSLDSDNTVTDITVYGNKNDSPNDWGYDSDTYVLADAYYLDSSTVVFNVYDDDYTVVDVSDITVDSLNVVAMAKDDYGNVEALVIDEASLSESEEASVLYGIVTDYSTVKTSDGTYYKITVLANNAEQTFTTTTDVAKPVKSTETSVTVYRISLNSDNKVRELTPLTDTDTVSGTVTDYSSKGIKIDNQAYALNSDVTVVKYDTVNDEYYVVGLNSLTPDQSRVTAYKDDNNRIAFIVVE</sequence>
<dbReference type="PROSITE" id="PS51272">
    <property type="entry name" value="SLH"/>
    <property type="match status" value="2"/>
</dbReference>
<dbReference type="eggNOG" id="COG4886">
    <property type="taxonomic scope" value="Bacteria"/>
</dbReference>
<dbReference type="InterPro" id="IPR001119">
    <property type="entry name" value="SLH_dom"/>
</dbReference>
<evidence type="ECO:0000256" key="1">
    <source>
        <dbReference type="ARBA" id="ARBA00022737"/>
    </source>
</evidence>
<dbReference type="AlphaFoldDB" id="D3T673"/>
<gene>
    <name evidence="4" type="ordered locus">Thit_2256</name>
</gene>
<dbReference type="KEGG" id="tit:Thit_2256"/>
<dbReference type="OrthoDB" id="1706086at2"/>
<reference evidence="4" key="1">
    <citation type="submission" date="2010-02" db="EMBL/GenBank/DDBJ databases">
        <title>Complete sequence of Thermoanaerobacter italicus Ab9.</title>
        <authorList>
            <consortium name="US DOE Joint Genome Institute"/>
            <person name="Lucas S."/>
            <person name="Copeland A."/>
            <person name="Lapidus A."/>
            <person name="Cheng J.-F."/>
            <person name="Bruce D."/>
            <person name="Goodwin L."/>
            <person name="Pitluck S."/>
            <person name="Chertkov O."/>
            <person name="Detter J.C."/>
            <person name="Han C."/>
            <person name="Tapia R."/>
            <person name="Land M."/>
            <person name="Hauser L."/>
            <person name="Kyrpides N."/>
            <person name="Mikhailova N."/>
            <person name="Hemme C.L."/>
            <person name="Woyke T."/>
        </authorList>
    </citation>
    <scope>NUCLEOTIDE SEQUENCE [LARGE SCALE GENOMIC DNA]</scope>
    <source>
        <strain evidence="4">Ab9</strain>
    </source>
</reference>
<proteinExistence type="predicted"/>
<feature type="chain" id="PRO_5038364818" evidence="2">
    <location>
        <begin position="23"/>
        <end position="784"/>
    </location>
</feature>
<evidence type="ECO:0000256" key="2">
    <source>
        <dbReference type="SAM" id="SignalP"/>
    </source>
</evidence>
<keyword evidence="1" id="KW-0677">Repeat</keyword>
<evidence type="ECO:0000313" key="5">
    <source>
        <dbReference type="Proteomes" id="UP000001552"/>
    </source>
</evidence>
<evidence type="ECO:0000259" key="3">
    <source>
        <dbReference type="PROSITE" id="PS51272"/>
    </source>
</evidence>
<dbReference type="Pfam" id="PF00395">
    <property type="entry name" value="SLH"/>
    <property type="match status" value="2"/>
</dbReference>
<dbReference type="EMBL" id="CP001936">
    <property type="protein sequence ID" value="ADD03467.1"/>
    <property type="molecule type" value="Genomic_DNA"/>
</dbReference>
<protein>
    <submittedName>
        <fullName evidence="4">S-layer domain protein</fullName>
    </submittedName>
</protein>
<feature type="signal peptide" evidence="2">
    <location>
        <begin position="1"/>
        <end position="22"/>
    </location>
</feature>
<dbReference type="HOGENOM" id="CLU_348809_0_0_9"/>
<keyword evidence="2" id="KW-0732">Signal</keyword>
<feature type="domain" description="SLH" evidence="3">
    <location>
        <begin position="27"/>
        <end position="90"/>
    </location>
</feature>
<feature type="domain" description="SLH" evidence="3">
    <location>
        <begin position="92"/>
        <end position="155"/>
    </location>
</feature>
<keyword evidence="5" id="KW-1185">Reference proteome</keyword>
<evidence type="ECO:0000313" key="4">
    <source>
        <dbReference type="EMBL" id="ADD03467.1"/>
    </source>
</evidence>
<dbReference type="Proteomes" id="UP000001552">
    <property type="component" value="Chromosome"/>
</dbReference>
<name>D3T673_THEIA</name>
<organism evidence="4 5">
    <name type="scientific">Thermoanaerobacter italicus (strain DSM 9252 / Ab9)</name>
    <dbReference type="NCBI Taxonomy" id="580331"/>
    <lineage>
        <taxon>Bacteria</taxon>
        <taxon>Bacillati</taxon>
        <taxon>Bacillota</taxon>
        <taxon>Clostridia</taxon>
        <taxon>Thermoanaerobacterales</taxon>
        <taxon>Thermoanaerobacteraceae</taxon>
        <taxon>Thermoanaerobacter</taxon>
    </lineage>
</organism>